<keyword evidence="7 9" id="KW-0472">Membrane</keyword>
<comment type="subunit">
    <text evidence="9">Component of the conserved oligomeric Golgi complex.</text>
</comment>
<evidence type="ECO:0000256" key="3">
    <source>
        <dbReference type="ARBA" id="ARBA00020973"/>
    </source>
</evidence>
<keyword evidence="5 9" id="KW-0653">Protein transport</keyword>
<reference evidence="12 13" key="1">
    <citation type="journal article" date="2014" name="Am. J. Bot.">
        <title>Genome assembly and annotation for red clover (Trifolium pratense; Fabaceae).</title>
        <authorList>
            <person name="Istvanek J."/>
            <person name="Jaros M."/>
            <person name="Krenek A."/>
            <person name="Repkova J."/>
        </authorList>
    </citation>
    <scope>NUCLEOTIDE SEQUENCE [LARGE SCALE GENOMIC DNA]</scope>
    <source>
        <strain evidence="13">cv. Tatra</strain>
        <tissue evidence="12">Young leaves</tissue>
    </source>
</reference>
<dbReference type="Proteomes" id="UP000236291">
    <property type="component" value="Unassembled WGS sequence"/>
</dbReference>
<evidence type="ECO:0000256" key="1">
    <source>
        <dbReference type="ARBA" id="ARBA00004395"/>
    </source>
</evidence>
<comment type="similarity">
    <text evidence="2 9">Belongs to the COG6 family.</text>
</comment>
<dbReference type="InterPro" id="IPR010490">
    <property type="entry name" value="COG6"/>
</dbReference>
<dbReference type="GO" id="GO:0017119">
    <property type="term" value="C:Golgi transport complex"/>
    <property type="evidence" value="ECO:0007669"/>
    <property type="project" value="UniProtKB-UniRule"/>
</dbReference>
<dbReference type="SMART" id="SM01087">
    <property type="entry name" value="COG6"/>
    <property type="match status" value="1"/>
</dbReference>
<evidence type="ECO:0000259" key="11">
    <source>
        <dbReference type="Pfam" id="PF20653"/>
    </source>
</evidence>
<keyword evidence="6 9" id="KW-0333">Golgi apparatus</keyword>
<keyword evidence="4 9" id="KW-0813">Transport</keyword>
<evidence type="ECO:0000256" key="2">
    <source>
        <dbReference type="ARBA" id="ARBA00011023"/>
    </source>
</evidence>
<evidence type="ECO:0000256" key="5">
    <source>
        <dbReference type="ARBA" id="ARBA00022927"/>
    </source>
</evidence>
<dbReference type="Pfam" id="PF06419">
    <property type="entry name" value="COG6_N"/>
    <property type="match status" value="1"/>
</dbReference>
<evidence type="ECO:0000256" key="4">
    <source>
        <dbReference type="ARBA" id="ARBA00022448"/>
    </source>
</evidence>
<proteinExistence type="inferred from homology"/>
<dbReference type="Pfam" id="PF20653">
    <property type="entry name" value="COG6_C"/>
    <property type="match status" value="1"/>
</dbReference>
<dbReference type="EMBL" id="ASHM01006347">
    <property type="protein sequence ID" value="PNY13787.1"/>
    <property type="molecule type" value="Genomic_DNA"/>
</dbReference>
<comment type="caution">
    <text evidence="12">The sequence shown here is derived from an EMBL/GenBank/DDBJ whole genome shotgun (WGS) entry which is preliminary data.</text>
</comment>
<evidence type="ECO:0000313" key="12">
    <source>
        <dbReference type="EMBL" id="PNY13787.1"/>
    </source>
</evidence>
<evidence type="ECO:0000256" key="7">
    <source>
        <dbReference type="ARBA" id="ARBA00023136"/>
    </source>
</evidence>
<dbReference type="GO" id="GO:0006891">
    <property type="term" value="P:intra-Golgi vesicle-mediated transport"/>
    <property type="evidence" value="ECO:0007669"/>
    <property type="project" value="UniProtKB-UniRule"/>
</dbReference>
<gene>
    <name evidence="12" type="ORF">L195_g010453</name>
</gene>
<accession>A0A2K3PER5</accession>
<sequence length="318" mass="35906">MGTTVAGLAPGLSRKLKKVLESRIDTPDLLSSLNTLSSFYDENTPQARRNLRSTIEKRSLSINHEFLDASHAAQLALDSVENEVDALAECCDSSDIELHLLLLRSTGNAYMIAKALNSCSASTGDIISTTERLKQELETTTQRQEIVTCFLRDYQLSPEEINALRDEDLNENFFKALSHVQEIHANCKVLLRTHHQRAGLELMDMMAVYQEGAYERLCRWVQAECRKLGDTDNPEVGELLKTAVRYLRERSVLFKYCAEEVANMRHNALFRRFISALTRGGPGGMPRPIEVHAHDPLRYVGDMLGWLHQNGGKDKNLF</sequence>
<evidence type="ECO:0000256" key="6">
    <source>
        <dbReference type="ARBA" id="ARBA00023034"/>
    </source>
</evidence>
<dbReference type="PANTHER" id="PTHR21506:SF0">
    <property type="entry name" value="CONSERVED OLIGOMERIC GOLGI COMPLEX SUBUNIT 6"/>
    <property type="match status" value="1"/>
</dbReference>
<reference evidence="12 13" key="2">
    <citation type="journal article" date="2017" name="Front. Plant Sci.">
        <title>Gene Classification and Mining of Molecular Markers Useful in Red Clover (Trifolium pratense) Breeding.</title>
        <authorList>
            <person name="Istvanek J."/>
            <person name="Dluhosova J."/>
            <person name="Dluhos P."/>
            <person name="Patkova L."/>
            <person name="Nedelnik J."/>
            <person name="Repkova J."/>
        </authorList>
    </citation>
    <scope>NUCLEOTIDE SEQUENCE [LARGE SCALE GENOMIC DNA]</scope>
    <source>
        <strain evidence="13">cv. Tatra</strain>
        <tissue evidence="12">Young leaves</tissue>
    </source>
</reference>
<organism evidence="12 13">
    <name type="scientific">Trifolium pratense</name>
    <name type="common">Red clover</name>
    <dbReference type="NCBI Taxonomy" id="57577"/>
    <lineage>
        <taxon>Eukaryota</taxon>
        <taxon>Viridiplantae</taxon>
        <taxon>Streptophyta</taxon>
        <taxon>Embryophyta</taxon>
        <taxon>Tracheophyta</taxon>
        <taxon>Spermatophyta</taxon>
        <taxon>Magnoliopsida</taxon>
        <taxon>eudicotyledons</taxon>
        <taxon>Gunneridae</taxon>
        <taxon>Pentapetalae</taxon>
        <taxon>rosids</taxon>
        <taxon>fabids</taxon>
        <taxon>Fabales</taxon>
        <taxon>Fabaceae</taxon>
        <taxon>Papilionoideae</taxon>
        <taxon>50 kb inversion clade</taxon>
        <taxon>NPAAA clade</taxon>
        <taxon>Hologalegina</taxon>
        <taxon>IRL clade</taxon>
        <taxon>Trifolieae</taxon>
        <taxon>Trifolium</taxon>
    </lineage>
</organism>
<dbReference type="GO" id="GO:0000139">
    <property type="term" value="C:Golgi membrane"/>
    <property type="evidence" value="ECO:0007669"/>
    <property type="project" value="UniProtKB-SubCell"/>
</dbReference>
<dbReference type="PANTHER" id="PTHR21506">
    <property type="entry name" value="COMPONENT OF OLIGOMERIC GOLGI COMPLEX 6"/>
    <property type="match status" value="1"/>
</dbReference>
<name>A0A2K3PER5_TRIPR</name>
<comment type="function">
    <text evidence="9">Required for normal Golgi function.</text>
</comment>
<dbReference type="STRING" id="57577.A0A2K3PER5"/>
<evidence type="ECO:0000259" key="10">
    <source>
        <dbReference type="Pfam" id="PF06419"/>
    </source>
</evidence>
<feature type="domain" description="Conserved oligomeric complex COG6 N-terminal" evidence="10">
    <location>
        <begin position="36"/>
        <end position="165"/>
    </location>
</feature>
<evidence type="ECO:0000313" key="13">
    <source>
        <dbReference type="Proteomes" id="UP000236291"/>
    </source>
</evidence>
<dbReference type="ExpressionAtlas" id="A0A2K3PER5">
    <property type="expression patterns" value="baseline"/>
</dbReference>
<dbReference type="AlphaFoldDB" id="A0A2K3PER5"/>
<protein>
    <recommendedName>
        <fullName evidence="3 9">Conserved oligomeric Golgi complex subunit 6</fullName>
        <shortName evidence="9">COG complex subunit 6</shortName>
    </recommendedName>
    <alternativeName>
        <fullName evidence="8 9">Component of oligomeric Golgi complex 6</fullName>
    </alternativeName>
</protein>
<dbReference type="InterPro" id="IPR048368">
    <property type="entry name" value="COG6_N"/>
</dbReference>
<dbReference type="GO" id="GO:0015031">
    <property type="term" value="P:protein transport"/>
    <property type="evidence" value="ECO:0007669"/>
    <property type="project" value="UniProtKB-KW"/>
</dbReference>
<dbReference type="InterPro" id="IPR048369">
    <property type="entry name" value="COG6_C"/>
</dbReference>
<evidence type="ECO:0000256" key="9">
    <source>
        <dbReference type="RuleBase" id="RU365075"/>
    </source>
</evidence>
<comment type="subcellular location">
    <subcellularLocation>
        <location evidence="1 9">Golgi apparatus membrane</location>
        <topology evidence="1 9">Peripheral membrane protein</topology>
    </subcellularLocation>
</comment>
<evidence type="ECO:0000256" key="8">
    <source>
        <dbReference type="ARBA" id="ARBA00031348"/>
    </source>
</evidence>
<feature type="domain" description="Conserved Oligomeric Golgi complex subunit 6 C-terminal" evidence="11">
    <location>
        <begin position="196"/>
        <end position="309"/>
    </location>
</feature>